<comment type="caution">
    <text evidence="2">The sequence shown here is derived from an EMBL/GenBank/DDBJ whole genome shotgun (WGS) entry which is preliminary data.</text>
</comment>
<gene>
    <name evidence="2" type="ORF">RRF57_013072</name>
</gene>
<feature type="region of interest" description="Disordered" evidence="1">
    <location>
        <begin position="20"/>
        <end position="48"/>
    </location>
</feature>
<organism evidence="2 3">
    <name type="scientific">Xylaria bambusicola</name>
    <dbReference type="NCBI Taxonomy" id="326684"/>
    <lineage>
        <taxon>Eukaryota</taxon>
        <taxon>Fungi</taxon>
        <taxon>Dikarya</taxon>
        <taxon>Ascomycota</taxon>
        <taxon>Pezizomycotina</taxon>
        <taxon>Sordariomycetes</taxon>
        <taxon>Xylariomycetidae</taxon>
        <taxon>Xylariales</taxon>
        <taxon>Xylariaceae</taxon>
        <taxon>Xylaria</taxon>
    </lineage>
</organism>
<evidence type="ECO:0000313" key="2">
    <source>
        <dbReference type="EMBL" id="KAK5637360.1"/>
    </source>
</evidence>
<accession>A0AAN7UR45</accession>
<evidence type="ECO:0000256" key="1">
    <source>
        <dbReference type="SAM" id="MobiDB-lite"/>
    </source>
</evidence>
<dbReference type="EMBL" id="JAWHQM010000111">
    <property type="protein sequence ID" value="KAK5637360.1"/>
    <property type="molecule type" value="Genomic_DNA"/>
</dbReference>
<sequence length="80" mass="8184">MARAPRSNMELVAASAFKANGGSSSSMVESAIGSDTDGGKGGKGANSSSARYDCQYLVASVSGKERRYLTNELKGAGFTI</sequence>
<reference evidence="2 3" key="1">
    <citation type="submission" date="2023-10" db="EMBL/GenBank/DDBJ databases">
        <title>Draft genome sequence of Xylaria bambusicola isolate GMP-LS, the root and basal stem rot pathogen of sugarcane in Indonesia.</title>
        <authorList>
            <person name="Selvaraj P."/>
            <person name="Muralishankar V."/>
            <person name="Muruganantham S."/>
            <person name="Sp S."/>
            <person name="Haryani S."/>
            <person name="Lau K.J.X."/>
            <person name="Naqvi N.I."/>
        </authorList>
    </citation>
    <scope>NUCLEOTIDE SEQUENCE [LARGE SCALE GENOMIC DNA]</scope>
    <source>
        <strain evidence="2">GMP-LS</strain>
    </source>
</reference>
<name>A0AAN7UR45_9PEZI</name>
<keyword evidence="3" id="KW-1185">Reference proteome</keyword>
<proteinExistence type="predicted"/>
<dbReference type="AlphaFoldDB" id="A0AAN7UR45"/>
<dbReference type="Proteomes" id="UP001305414">
    <property type="component" value="Unassembled WGS sequence"/>
</dbReference>
<evidence type="ECO:0000313" key="3">
    <source>
        <dbReference type="Proteomes" id="UP001305414"/>
    </source>
</evidence>
<protein>
    <submittedName>
        <fullName evidence="2">Uncharacterized protein</fullName>
    </submittedName>
</protein>